<sequence>MAICKKRAARKAERKAAKAAKKQAKKGSFLGRCLRKLLICTVLVGGAVAAVAYLGRPGTGDGEGA</sequence>
<evidence type="ECO:0000313" key="1">
    <source>
        <dbReference type="EMBL" id="RLP13074.1"/>
    </source>
</evidence>
<evidence type="ECO:0000313" key="3">
    <source>
        <dbReference type="Proteomes" id="UP000263928"/>
    </source>
</evidence>
<protein>
    <submittedName>
        <fullName evidence="2">Uncharacterized protein</fullName>
    </submittedName>
</protein>
<reference evidence="2" key="2">
    <citation type="submission" date="2018-08" db="EMBL/GenBank/DDBJ databases">
        <authorList>
            <person name="Ferrada E.E."/>
            <person name="Latorre B.A."/>
        </authorList>
    </citation>
    <scope>NUCLEOTIDE SEQUENCE [LARGE SCALE GENOMIC DNA]</scope>
    <source>
        <strain evidence="2">Propionibacterium_australiense1</strain>
    </source>
</reference>
<organism evidence="2 3">
    <name type="scientific">Propionibacterium australiense</name>
    <dbReference type="NCBI Taxonomy" id="119981"/>
    <lineage>
        <taxon>Bacteria</taxon>
        <taxon>Bacillati</taxon>
        <taxon>Actinomycetota</taxon>
        <taxon>Actinomycetes</taxon>
        <taxon>Propionibacteriales</taxon>
        <taxon>Propionibacteriaceae</taxon>
        <taxon>Propionibacterium</taxon>
    </lineage>
</organism>
<dbReference type="Proteomes" id="UP000263928">
    <property type="component" value="Unassembled WGS sequence"/>
</dbReference>
<evidence type="ECO:0000313" key="4">
    <source>
        <dbReference type="Proteomes" id="UP000279336"/>
    </source>
</evidence>
<reference evidence="1 4" key="3">
    <citation type="submission" date="2018-10" db="EMBL/GenBank/DDBJ databases">
        <title>Propionibacterium australiense Genome Sequencing and Assembly.</title>
        <authorList>
            <person name="Bernier A.-M."/>
            <person name="Bernard K."/>
        </authorList>
    </citation>
    <scope>NUCLEOTIDE SEQUENCE [LARGE SCALE GENOMIC DNA]</scope>
    <source>
        <strain evidence="1 4">NML98A078</strain>
    </source>
</reference>
<reference evidence="3" key="1">
    <citation type="submission" date="2018-08" db="EMBL/GenBank/DDBJ databases">
        <authorList>
            <person name="Hornung B."/>
        </authorList>
    </citation>
    <scope>NUCLEOTIDE SEQUENCE [LARGE SCALE GENOMIC DNA]</scope>
</reference>
<dbReference type="AlphaFoldDB" id="A0A383S7G1"/>
<keyword evidence="3" id="KW-1185">Reference proteome</keyword>
<proteinExistence type="predicted"/>
<name>A0A383S7G1_9ACTN</name>
<dbReference type="RefSeq" id="WP_119162246.1">
    <property type="nucleotide sequence ID" value="NZ_LR134442.1"/>
</dbReference>
<dbReference type="EMBL" id="UNQJ01000014">
    <property type="protein sequence ID" value="SYZ33918.1"/>
    <property type="molecule type" value="Genomic_DNA"/>
</dbReference>
<dbReference type="Proteomes" id="UP000279336">
    <property type="component" value="Unassembled WGS sequence"/>
</dbReference>
<gene>
    <name evidence="1" type="ORF">D7U36_01220</name>
    <name evidence="2" type="ORF">PROPAUS_1874</name>
</gene>
<dbReference type="EMBL" id="RCIW01000001">
    <property type="protein sequence ID" value="RLP13074.1"/>
    <property type="molecule type" value="Genomic_DNA"/>
</dbReference>
<accession>A0A383S7G1</accession>
<evidence type="ECO:0000313" key="2">
    <source>
        <dbReference type="EMBL" id="SYZ33918.1"/>
    </source>
</evidence>